<dbReference type="PANTHER" id="PTHR46959:SF2">
    <property type="entry name" value="SULFOQUINOVOSIDASE"/>
    <property type="match status" value="1"/>
</dbReference>
<dbReference type="AlphaFoldDB" id="A0A9X2JLG1"/>
<dbReference type="SUPFAM" id="SSF51445">
    <property type="entry name" value="(Trans)glycosidases"/>
    <property type="match status" value="1"/>
</dbReference>
<dbReference type="InterPro" id="IPR013780">
    <property type="entry name" value="Glyco_hydro_b"/>
</dbReference>
<dbReference type="GO" id="GO:0005975">
    <property type="term" value="P:carbohydrate metabolic process"/>
    <property type="evidence" value="ECO:0007669"/>
    <property type="project" value="InterPro"/>
</dbReference>
<dbReference type="GO" id="GO:0030246">
    <property type="term" value="F:carbohydrate binding"/>
    <property type="evidence" value="ECO:0007669"/>
    <property type="project" value="InterPro"/>
</dbReference>
<dbReference type="InterPro" id="IPR052990">
    <property type="entry name" value="Sulfoquinovosidase_GH31"/>
</dbReference>
<sequence>MALKVLDNSLALTDKKLIYNERVILSENEKSPLAFLGYGDQNMNMQGSNYSFEDKLTSKLPLVIGSITELEDAYNINLTFENTNHLELKCYLDNEGRLIVEPHILKKGNWNRLWLRIVADSEEKIYGCGEQLTYLNLRKHVFPIWTSNTGVGRNKKKLVTMQADLEENAGGDYYTTSFPQATFISSHKYYCHIDDYSFVTFDFTNEQFHELLFWSVPKRLIFETSTTYKRLLGKMTKLLGRQNVLPSWTDNGIILGLTGGIKRVQQVEKKLKAGGVNIAAILCHDVNEKSQEKYSNLAETIQQWNKEDMKYLGYITPYIAKNSPNYLKLSGKQMFVKNKEGKDYTVLISHQQFVLIDLTNPMAFMWLKDEIKNKLLAIGASGWIADGGENLPADGIVFENKQAFELHNYWPVLWAKCNLQAIEETRKEAEIVYFMKAGSAQSAYYSPVLWQGMQSVDWSQDDGLASAICATLSSGMSGMGISQSDIGGNLSSYGNMRTAELLARWTEFACFSPFMRMQETNRPAVNFQAYDNNIAIEHLAKFSNIFKDLSRYRQEVIKQVTLEGLPAMRPLFIEYEKDEEAYKQRYEYLFGTDLLIAPVYRAGKKEWQVYLPDDNWIHIWSGRKYKTGYHTISAQIGEIPVFYRAYSKFSEQFEKIGNQYSKGWIQ</sequence>
<dbReference type="Pfam" id="PF21365">
    <property type="entry name" value="Glyco_hydro_31_3rd"/>
    <property type="match status" value="1"/>
</dbReference>
<dbReference type="SUPFAM" id="SSF74650">
    <property type="entry name" value="Galactose mutarotase-like"/>
    <property type="match status" value="1"/>
</dbReference>
<evidence type="ECO:0000313" key="5">
    <source>
        <dbReference type="EMBL" id="MCP0886021.1"/>
    </source>
</evidence>
<dbReference type="Pfam" id="PF01055">
    <property type="entry name" value="Glyco_hydro_31_2nd"/>
    <property type="match status" value="1"/>
</dbReference>
<evidence type="ECO:0000313" key="6">
    <source>
        <dbReference type="Proteomes" id="UP001139006"/>
    </source>
</evidence>
<dbReference type="PANTHER" id="PTHR46959">
    <property type="entry name" value="SULFOQUINOVOSIDASE"/>
    <property type="match status" value="1"/>
</dbReference>
<accession>A0A9X2JLG1</accession>
<comment type="caution">
    <text evidence="5">The sequence shown here is derived from an EMBL/GenBank/DDBJ whole genome shotgun (WGS) entry which is preliminary data.</text>
</comment>
<dbReference type="RefSeq" id="WP_253358919.1">
    <property type="nucleotide sequence ID" value="NZ_JAIULA010000002.1"/>
</dbReference>
<dbReference type="InterPro" id="IPR017853">
    <property type="entry name" value="GH"/>
</dbReference>
<dbReference type="CDD" id="cd14752">
    <property type="entry name" value="GH31_N"/>
    <property type="match status" value="1"/>
</dbReference>
<keyword evidence="2 5" id="KW-0378">Hydrolase</keyword>
<keyword evidence="6" id="KW-1185">Reference proteome</keyword>
<reference evidence="5 6" key="1">
    <citation type="journal article" date="2023" name="Int. J. Syst. Evol. Microbiol.">
        <title>Ligilactobacillus ubinensis sp. nov., a novel species isolated from the wild ferment of a durian fruit (Durio zibethinus).</title>
        <authorList>
            <person name="Heng Y.C."/>
            <person name="Menon N."/>
            <person name="Chen B."/>
            <person name="Loo B.Z.L."/>
            <person name="Wong G.W.J."/>
            <person name="Lim A.C.H."/>
            <person name="Silvaraju S."/>
            <person name="Kittelmann S."/>
        </authorList>
    </citation>
    <scope>NUCLEOTIDE SEQUENCE [LARGE SCALE GENOMIC DNA]</scope>
    <source>
        <strain evidence="5 6">WILCCON 0076</strain>
    </source>
</reference>
<keyword evidence="2 5" id="KW-0326">Glycosidase</keyword>
<name>A0A9X2JLG1_9LACO</name>
<dbReference type="NCBIfam" id="NF007746">
    <property type="entry name" value="PRK10426.1"/>
    <property type="match status" value="1"/>
</dbReference>
<evidence type="ECO:0000256" key="1">
    <source>
        <dbReference type="ARBA" id="ARBA00007806"/>
    </source>
</evidence>
<protein>
    <submittedName>
        <fullName evidence="5">Alpha-glucosidase</fullName>
        <ecNumber evidence="5">3.2.1.20</ecNumber>
    </submittedName>
</protein>
<dbReference type="SUPFAM" id="SSF51011">
    <property type="entry name" value="Glycosyl hydrolase domain"/>
    <property type="match status" value="1"/>
</dbReference>
<proteinExistence type="inferred from homology"/>
<dbReference type="EMBL" id="JAIULA010000002">
    <property type="protein sequence ID" value="MCP0886021.1"/>
    <property type="molecule type" value="Genomic_DNA"/>
</dbReference>
<dbReference type="EC" id="3.2.1.20" evidence="5"/>
<dbReference type="InterPro" id="IPR011013">
    <property type="entry name" value="Gal_mutarotase_sf_dom"/>
</dbReference>
<dbReference type="InterPro" id="IPR048395">
    <property type="entry name" value="Glyco_hydro_31_C"/>
</dbReference>
<dbReference type="Proteomes" id="UP001139006">
    <property type="component" value="Unassembled WGS sequence"/>
</dbReference>
<gene>
    <name evidence="5" type="ORF">LB941_01560</name>
</gene>
<feature type="domain" description="Glycosyl hydrolase family 31 C-terminal" evidence="4">
    <location>
        <begin position="564"/>
        <end position="645"/>
    </location>
</feature>
<evidence type="ECO:0000259" key="3">
    <source>
        <dbReference type="Pfam" id="PF01055"/>
    </source>
</evidence>
<dbReference type="Gene3D" id="3.20.20.80">
    <property type="entry name" value="Glycosidases"/>
    <property type="match status" value="1"/>
</dbReference>
<dbReference type="GO" id="GO:0004558">
    <property type="term" value="F:alpha-1,4-glucosidase activity"/>
    <property type="evidence" value="ECO:0007669"/>
    <property type="project" value="UniProtKB-EC"/>
</dbReference>
<dbReference type="InterPro" id="IPR000322">
    <property type="entry name" value="Glyco_hydro_31_TIM"/>
</dbReference>
<evidence type="ECO:0000259" key="4">
    <source>
        <dbReference type="Pfam" id="PF21365"/>
    </source>
</evidence>
<organism evidence="5 6">
    <name type="scientific">Ligilactobacillus ubinensis</name>
    <dbReference type="NCBI Taxonomy" id="2876789"/>
    <lineage>
        <taxon>Bacteria</taxon>
        <taxon>Bacillati</taxon>
        <taxon>Bacillota</taxon>
        <taxon>Bacilli</taxon>
        <taxon>Lactobacillales</taxon>
        <taxon>Lactobacillaceae</taxon>
        <taxon>Ligilactobacillus</taxon>
    </lineage>
</organism>
<dbReference type="Gene3D" id="2.60.40.1760">
    <property type="entry name" value="glycosyl hydrolase (family 31)"/>
    <property type="match status" value="1"/>
</dbReference>
<feature type="domain" description="Glycoside hydrolase family 31 TIM barrel" evidence="3">
    <location>
        <begin position="291"/>
        <end position="532"/>
    </location>
</feature>
<evidence type="ECO:0000256" key="2">
    <source>
        <dbReference type="RuleBase" id="RU361185"/>
    </source>
</evidence>
<comment type="similarity">
    <text evidence="1 2">Belongs to the glycosyl hydrolase 31 family.</text>
</comment>
<dbReference type="Gene3D" id="2.60.40.1180">
    <property type="entry name" value="Golgi alpha-mannosidase II"/>
    <property type="match status" value="1"/>
</dbReference>